<keyword evidence="2" id="KW-1185">Reference proteome</keyword>
<name>A0A397T986_9GLOM</name>
<organism evidence="1 2">
    <name type="scientific">Glomus cerebriforme</name>
    <dbReference type="NCBI Taxonomy" id="658196"/>
    <lineage>
        <taxon>Eukaryota</taxon>
        <taxon>Fungi</taxon>
        <taxon>Fungi incertae sedis</taxon>
        <taxon>Mucoromycota</taxon>
        <taxon>Glomeromycotina</taxon>
        <taxon>Glomeromycetes</taxon>
        <taxon>Glomerales</taxon>
        <taxon>Glomeraceae</taxon>
        <taxon>Glomus</taxon>
    </lineage>
</organism>
<dbReference type="OrthoDB" id="2341968at2759"/>
<reference evidence="1 2" key="1">
    <citation type="submission" date="2018-06" db="EMBL/GenBank/DDBJ databases">
        <title>Comparative genomics reveals the genomic features of Rhizophagus irregularis, R. cerebriforme, R. diaphanum and Gigaspora rosea, and their symbiotic lifestyle signature.</title>
        <authorList>
            <person name="Morin E."/>
            <person name="San Clemente H."/>
            <person name="Chen E.C.H."/>
            <person name="De La Providencia I."/>
            <person name="Hainaut M."/>
            <person name="Kuo A."/>
            <person name="Kohler A."/>
            <person name="Murat C."/>
            <person name="Tang N."/>
            <person name="Roy S."/>
            <person name="Loubradou J."/>
            <person name="Henrissat B."/>
            <person name="Grigoriev I.V."/>
            <person name="Corradi N."/>
            <person name="Roux C."/>
            <person name="Martin F.M."/>
        </authorList>
    </citation>
    <scope>NUCLEOTIDE SEQUENCE [LARGE SCALE GENOMIC DNA]</scope>
    <source>
        <strain evidence="1 2">DAOM 227022</strain>
    </source>
</reference>
<evidence type="ECO:0000313" key="2">
    <source>
        <dbReference type="Proteomes" id="UP000265703"/>
    </source>
</evidence>
<evidence type="ECO:0000313" key="1">
    <source>
        <dbReference type="EMBL" id="RIA93456.1"/>
    </source>
</evidence>
<proteinExistence type="predicted"/>
<accession>A0A397T986</accession>
<dbReference type="Proteomes" id="UP000265703">
    <property type="component" value="Unassembled WGS sequence"/>
</dbReference>
<sequence>MSETSTPYTPASTSISVTRNETVSLADEIKKYDTVKLIEFLKGQDLNLVKDDFDIIKNERVGGQNFLDMTSDWYFLMYTPERIYCLKDDYHIVLNKKILKDDAELHRGVKKVMIPNKNNEGKVRVYKELKTSWKQVENNSDHLIILKNFHYVYWLATKRNRVKDILVKAAKSLGDIDITFHDMTMMVAYKKLRNGIAHKKMWNVGKNQNIHDKAIELIKVATDTKLITDITKNPYIA</sequence>
<comment type="caution">
    <text evidence="1">The sequence shown here is derived from an EMBL/GenBank/DDBJ whole genome shotgun (WGS) entry which is preliminary data.</text>
</comment>
<dbReference type="AlphaFoldDB" id="A0A397T986"/>
<dbReference type="EMBL" id="QKYT01000104">
    <property type="protein sequence ID" value="RIA93456.1"/>
    <property type="molecule type" value="Genomic_DNA"/>
</dbReference>
<gene>
    <name evidence="1" type="ORF">C1645_735565</name>
</gene>
<protein>
    <submittedName>
        <fullName evidence="1">Uncharacterized protein</fullName>
    </submittedName>
</protein>